<gene>
    <name evidence="1" type="ORF">ACFYTF_14685</name>
</gene>
<dbReference type="InterPro" id="IPR002591">
    <property type="entry name" value="Phosphodiest/P_Trfase"/>
</dbReference>
<dbReference type="RefSeq" id="WP_306306908.1">
    <property type="nucleotide sequence ID" value="NZ_JBIAMX010000007.1"/>
</dbReference>
<dbReference type="Pfam" id="PF01663">
    <property type="entry name" value="Phosphodiest"/>
    <property type="match status" value="1"/>
</dbReference>
<dbReference type="InterPro" id="IPR017850">
    <property type="entry name" value="Alkaline_phosphatase_core_sf"/>
</dbReference>
<dbReference type="Proteomes" id="UP001601444">
    <property type="component" value="Unassembled WGS sequence"/>
</dbReference>
<dbReference type="EMBL" id="JBIAMX010000007">
    <property type="protein sequence ID" value="MFF0544074.1"/>
    <property type="molecule type" value="Genomic_DNA"/>
</dbReference>
<evidence type="ECO:0000313" key="2">
    <source>
        <dbReference type="Proteomes" id="UP001601444"/>
    </source>
</evidence>
<reference evidence="1 2" key="1">
    <citation type="submission" date="2024-10" db="EMBL/GenBank/DDBJ databases">
        <title>The Natural Products Discovery Center: Release of the First 8490 Sequenced Strains for Exploring Actinobacteria Biosynthetic Diversity.</title>
        <authorList>
            <person name="Kalkreuter E."/>
            <person name="Kautsar S.A."/>
            <person name="Yang D."/>
            <person name="Bader C.D."/>
            <person name="Teijaro C.N."/>
            <person name="Fluegel L."/>
            <person name="Davis C.M."/>
            <person name="Simpson J.R."/>
            <person name="Lauterbach L."/>
            <person name="Steele A.D."/>
            <person name="Gui C."/>
            <person name="Meng S."/>
            <person name="Li G."/>
            <person name="Viehrig K."/>
            <person name="Ye F."/>
            <person name="Su P."/>
            <person name="Kiefer A.F."/>
            <person name="Nichols A."/>
            <person name="Cepeda A.J."/>
            <person name="Yan W."/>
            <person name="Fan B."/>
            <person name="Jiang Y."/>
            <person name="Adhikari A."/>
            <person name="Zheng C.-J."/>
            <person name="Schuster L."/>
            <person name="Cowan T.M."/>
            <person name="Smanski M.J."/>
            <person name="Chevrette M.G."/>
            <person name="De Carvalho L.P.S."/>
            <person name="Shen B."/>
        </authorList>
    </citation>
    <scope>NUCLEOTIDE SEQUENCE [LARGE SCALE GENOMIC DNA]</scope>
    <source>
        <strain evidence="1 2">NPDC004045</strain>
    </source>
</reference>
<sequence length="339" mass="35594">MCVLLVDGLGATALAAHPEAAPFLSSLPAATLTAGFPSTTATSLTSLGAGATPGETGIVGHMLRLPGQDRLFNTLRWRLHGDGHGDPLAEFPPERIQPRRTVFERATDAGITAVQIGPGYQDGSGLSRASFRGGGFRTSFGVGDLVAGATDALRGADRALVYAYHPDLDTTGHARGPASDAWLYELAHTDRIAADIAERLPAGAALIVTADHGMIELSDRIDFDTHPELQEGVAVLGGEPRARHVYVTPGAAGDVRDTWTATLGPGFSVLSREEAVRAGWFGPRVSDECASRIGDLVVVARETVGVVRSAAEPIQALMIGHHGSLTEDELTVPLRVYRS</sequence>
<keyword evidence="2" id="KW-1185">Reference proteome</keyword>
<proteinExistence type="predicted"/>
<evidence type="ECO:0000313" key="1">
    <source>
        <dbReference type="EMBL" id="MFF0544074.1"/>
    </source>
</evidence>
<dbReference type="Gene3D" id="3.40.720.10">
    <property type="entry name" value="Alkaline Phosphatase, subunit A"/>
    <property type="match status" value="1"/>
</dbReference>
<organism evidence="1 2">
    <name type="scientific">Nocardia thailandica</name>
    <dbReference type="NCBI Taxonomy" id="257275"/>
    <lineage>
        <taxon>Bacteria</taxon>
        <taxon>Bacillati</taxon>
        <taxon>Actinomycetota</taxon>
        <taxon>Actinomycetes</taxon>
        <taxon>Mycobacteriales</taxon>
        <taxon>Nocardiaceae</taxon>
        <taxon>Nocardia</taxon>
    </lineage>
</organism>
<accession>A0ABW6PNU0</accession>
<name>A0ABW6PNU0_9NOCA</name>
<dbReference type="SUPFAM" id="SSF53649">
    <property type="entry name" value="Alkaline phosphatase-like"/>
    <property type="match status" value="1"/>
</dbReference>
<comment type="caution">
    <text evidence="1">The sequence shown here is derived from an EMBL/GenBank/DDBJ whole genome shotgun (WGS) entry which is preliminary data.</text>
</comment>
<protein>
    <submittedName>
        <fullName evidence="1">Alkaline phosphatase family protein</fullName>
    </submittedName>
</protein>